<comment type="caution">
    <text evidence="1">The sequence shown here is derived from an EMBL/GenBank/DDBJ whole genome shotgun (WGS) entry which is preliminary data.</text>
</comment>
<organism evidence="1 2">
    <name type="scientific">Gymnopilus junonius</name>
    <name type="common">Spectacular rustgill mushroom</name>
    <name type="synonym">Gymnopilus spectabilis subsp. junonius</name>
    <dbReference type="NCBI Taxonomy" id="109634"/>
    <lineage>
        <taxon>Eukaryota</taxon>
        <taxon>Fungi</taxon>
        <taxon>Dikarya</taxon>
        <taxon>Basidiomycota</taxon>
        <taxon>Agaricomycotina</taxon>
        <taxon>Agaricomycetes</taxon>
        <taxon>Agaricomycetidae</taxon>
        <taxon>Agaricales</taxon>
        <taxon>Agaricineae</taxon>
        <taxon>Hymenogastraceae</taxon>
        <taxon>Gymnopilus</taxon>
    </lineage>
</organism>
<proteinExistence type="predicted"/>
<dbReference type="InterPro" id="IPR046521">
    <property type="entry name" value="DUF6698"/>
</dbReference>
<reference evidence="1" key="1">
    <citation type="submission" date="2020-11" db="EMBL/GenBank/DDBJ databases">
        <authorList>
            <consortium name="DOE Joint Genome Institute"/>
            <person name="Ahrendt S."/>
            <person name="Riley R."/>
            <person name="Andreopoulos W."/>
            <person name="LaButti K."/>
            <person name="Pangilinan J."/>
            <person name="Ruiz-duenas F.J."/>
            <person name="Barrasa J.M."/>
            <person name="Sanchez-Garcia M."/>
            <person name="Camarero S."/>
            <person name="Miyauchi S."/>
            <person name="Serrano A."/>
            <person name="Linde D."/>
            <person name="Babiker R."/>
            <person name="Drula E."/>
            <person name="Ayuso-Fernandez I."/>
            <person name="Pacheco R."/>
            <person name="Padilla G."/>
            <person name="Ferreira P."/>
            <person name="Barriuso J."/>
            <person name="Kellner H."/>
            <person name="Castanera R."/>
            <person name="Alfaro M."/>
            <person name="Ramirez L."/>
            <person name="Pisabarro A.G."/>
            <person name="Kuo A."/>
            <person name="Tritt A."/>
            <person name="Lipzen A."/>
            <person name="He G."/>
            <person name="Yan M."/>
            <person name="Ng V."/>
            <person name="Cullen D."/>
            <person name="Martin F."/>
            <person name="Rosso M.-N."/>
            <person name="Henrissat B."/>
            <person name="Hibbett D."/>
            <person name="Martinez A.T."/>
            <person name="Grigoriev I.V."/>
        </authorList>
    </citation>
    <scope>NUCLEOTIDE SEQUENCE</scope>
    <source>
        <strain evidence="1">AH 44721</strain>
    </source>
</reference>
<dbReference type="EMBL" id="JADNYJ010000149">
    <property type="protein sequence ID" value="KAF8879425.1"/>
    <property type="molecule type" value="Genomic_DNA"/>
</dbReference>
<accession>A0A9P5NE35</accession>
<name>A0A9P5NE35_GYMJU</name>
<evidence type="ECO:0000313" key="1">
    <source>
        <dbReference type="EMBL" id="KAF8879425.1"/>
    </source>
</evidence>
<dbReference type="AlphaFoldDB" id="A0A9P5NE35"/>
<gene>
    <name evidence="1" type="ORF">CPB84DRAFT_1852100</name>
</gene>
<dbReference type="Pfam" id="PF20414">
    <property type="entry name" value="DUF6698"/>
    <property type="match status" value="1"/>
</dbReference>
<keyword evidence="2" id="KW-1185">Reference proteome</keyword>
<protein>
    <submittedName>
        <fullName evidence="1">Uncharacterized protein</fullName>
    </submittedName>
</protein>
<evidence type="ECO:0000313" key="2">
    <source>
        <dbReference type="Proteomes" id="UP000724874"/>
    </source>
</evidence>
<sequence>MIAYTATQTYLTLLSAKQWDHYINNFNLDDFYDNIVKFFEQNANTDFVKDLLECQIPGLQLTKKKATVAHQAKEVLLIPLLETPPNSPQHICIAAQRLECNGQVMESPQACHSPVQLHIPVIEPIWFILPAPLPAVAAAITAINQDPFSVSYANPVPQQANAQYNGHERRNNAPPQALIIPVLPLLPPQPIIVPQTIPVPVPQLPAPVLSAAVPLPPAPVHQGHCLQNVP</sequence>
<dbReference type="Proteomes" id="UP000724874">
    <property type="component" value="Unassembled WGS sequence"/>
</dbReference>
<dbReference type="OrthoDB" id="3069073at2759"/>